<dbReference type="InterPro" id="IPR004398">
    <property type="entry name" value="RNA_MeTrfase_RsmD"/>
</dbReference>
<dbReference type="Pfam" id="PF03602">
    <property type="entry name" value="Cons_hypoth95"/>
    <property type="match status" value="1"/>
</dbReference>
<dbReference type="GO" id="GO:0003676">
    <property type="term" value="F:nucleic acid binding"/>
    <property type="evidence" value="ECO:0007669"/>
    <property type="project" value="InterPro"/>
</dbReference>
<keyword evidence="2 3" id="KW-0808">Transferase</keyword>
<dbReference type="AlphaFoldDB" id="A8Z6B8"/>
<dbReference type="GO" id="GO:0008168">
    <property type="term" value="F:methyltransferase activity"/>
    <property type="evidence" value="ECO:0007669"/>
    <property type="project" value="UniProtKB-KW"/>
</dbReference>
<dbReference type="BioCyc" id="CSUL444179:GHLI-8-MONOMER"/>
<dbReference type="PIRSF" id="PIRSF004553">
    <property type="entry name" value="CHP00095"/>
    <property type="match status" value="1"/>
</dbReference>
<dbReference type="PANTHER" id="PTHR43542">
    <property type="entry name" value="METHYLTRANSFERASE"/>
    <property type="match status" value="1"/>
</dbReference>
<organism evidence="3 4">
    <name type="scientific">Karelsulcia muelleri (strain GWSS)</name>
    <name type="common">Sulcia muelleri</name>
    <dbReference type="NCBI Taxonomy" id="444179"/>
    <lineage>
        <taxon>Bacteria</taxon>
        <taxon>Pseudomonadati</taxon>
        <taxon>Bacteroidota</taxon>
        <taxon>Flavobacteriia</taxon>
        <taxon>Flavobacteriales</taxon>
        <taxon>Candidatus Karelsulcia</taxon>
    </lineage>
</organism>
<dbReference type="KEGG" id="smg:SMGWSS_009"/>
<dbReference type="GO" id="GO:0031167">
    <property type="term" value="P:rRNA methylation"/>
    <property type="evidence" value="ECO:0007669"/>
    <property type="project" value="InterPro"/>
</dbReference>
<evidence type="ECO:0000256" key="2">
    <source>
        <dbReference type="ARBA" id="ARBA00022679"/>
    </source>
</evidence>
<gene>
    <name evidence="3" type="ordered locus">SMGWSS_009</name>
</gene>
<dbReference type="Gene3D" id="3.40.50.150">
    <property type="entry name" value="Vaccinia Virus protein VP39"/>
    <property type="match status" value="1"/>
</dbReference>
<evidence type="ECO:0000313" key="3">
    <source>
        <dbReference type="EMBL" id="ABS30441.1"/>
    </source>
</evidence>
<dbReference type="SUPFAM" id="SSF53335">
    <property type="entry name" value="S-adenosyl-L-methionine-dependent methyltransferases"/>
    <property type="match status" value="1"/>
</dbReference>
<dbReference type="InterPro" id="IPR029063">
    <property type="entry name" value="SAM-dependent_MTases_sf"/>
</dbReference>
<proteinExistence type="predicted"/>
<protein>
    <submittedName>
        <fullName evidence="3">Putative methyltransferase</fullName>
    </submittedName>
</protein>
<dbReference type="PANTHER" id="PTHR43542:SF1">
    <property type="entry name" value="METHYLTRANSFERASE"/>
    <property type="match status" value="1"/>
</dbReference>
<keyword evidence="1 3" id="KW-0489">Methyltransferase</keyword>
<dbReference type="STRING" id="444179.SMGWSS_009"/>
<dbReference type="PROSITE" id="PS00092">
    <property type="entry name" value="N6_MTASE"/>
    <property type="match status" value="1"/>
</dbReference>
<dbReference type="Proteomes" id="UP000000781">
    <property type="component" value="Chromosome"/>
</dbReference>
<evidence type="ECO:0000256" key="1">
    <source>
        <dbReference type="ARBA" id="ARBA00022603"/>
    </source>
</evidence>
<dbReference type="CDD" id="cd02440">
    <property type="entry name" value="AdoMet_MTases"/>
    <property type="match status" value="1"/>
</dbReference>
<accession>A8Z6B8</accession>
<name>A8Z6B8_KARMG</name>
<dbReference type="InterPro" id="IPR002052">
    <property type="entry name" value="DNA_methylase_N6_adenine_CS"/>
</dbReference>
<reference evidence="3 4" key="1">
    <citation type="journal article" date="2007" name="Proc. Natl. Acad. Sci. U.S.A.">
        <title>Parallel genomic evolution and metabolic interdependence in an ancient symbiosis.</title>
        <authorList>
            <person name="McCutcheon J.P."/>
            <person name="Moran N.A."/>
        </authorList>
    </citation>
    <scope>NUCLEOTIDE SEQUENCE [LARGE SCALE GENOMIC DNA]</scope>
    <source>
        <strain evidence="3 4">GWSS</strain>
    </source>
</reference>
<dbReference type="EMBL" id="CP000770">
    <property type="protein sequence ID" value="ABS30441.1"/>
    <property type="molecule type" value="Genomic_DNA"/>
</dbReference>
<dbReference type="HOGENOM" id="CLU_075826_0_2_10"/>
<evidence type="ECO:0000313" key="4">
    <source>
        <dbReference type="Proteomes" id="UP000000781"/>
    </source>
</evidence>
<sequence>MRKGFKDLRTTTDKAKEGMFNILENLIDIKNKNILELFCGSGNISYEFAYRGAKYILCVDLHIRYIKCNIKEFNYYKNIHVMKYDVFSFLRKKTIISYDLIFADPPYKITSDNIIFFIKMILKNKWIKKKGIIILEHSKKNFIKLNIVFKKYFLYRTIKYGYTFFSILELIN</sequence>